<evidence type="ECO:0000313" key="3">
    <source>
        <dbReference type="Proteomes" id="UP001165427"/>
    </source>
</evidence>
<feature type="domain" description="DinB-like" evidence="1">
    <location>
        <begin position="15"/>
        <end position="140"/>
    </location>
</feature>
<sequence>MTTVAQQLAERLKAFNDELIRFVQSLDADAWQKTCAGENWPINVVARHIGVTHYRAVDLAKLVAAGQPLPDFTYAQIDAMNKDHAAKHTQCTKEEVLDILQKQGAAMVDHVSGLDDAALNRTATVAALGGTFSAKQILEAMVIQSGTEHLENMKRAAGA</sequence>
<name>A0AA41R578_9BACT</name>
<accession>A0AA41R578</accession>
<dbReference type="Proteomes" id="UP001165427">
    <property type="component" value="Unassembled WGS sequence"/>
</dbReference>
<dbReference type="Pfam" id="PF12867">
    <property type="entry name" value="DinB_2"/>
    <property type="match status" value="1"/>
</dbReference>
<proteinExistence type="predicted"/>
<dbReference type="SUPFAM" id="SSF109854">
    <property type="entry name" value="DinB/YfiT-like putative metalloenzymes"/>
    <property type="match status" value="1"/>
</dbReference>
<evidence type="ECO:0000259" key="1">
    <source>
        <dbReference type="Pfam" id="PF12867"/>
    </source>
</evidence>
<protein>
    <submittedName>
        <fullName evidence="2">DinB family protein</fullName>
    </submittedName>
</protein>
<dbReference type="Gene3D" id="1.20.120.450">
    <property type="entry name" value="dinb family like domain"/>
    <property type="match status" value="1"/>
</dbReference>
<comment type="caution">
    <text evidence="2">The sequence shown here is derived from an EMBL/GenBank/DDBJ whole genome shotgun (WGS) entry which is preliminary data.</text>
</comment>
<dbReference type="AlphaFoldDB" id="A0AA41R578"/>
<evidence type="ECO:0000313" key="2">
    <source>
        <dbReference type="EMBL" id="MCJ8501185.1"/>
    </source>
</evidence>
<dbReference type="EMBL" id="JALJRB010000011">
    <property type="protein sequence ID" value="MCJ8501185.1"/>
    <property type="molecule type" value="Genomic_DNA"/>
</dbReference>
<reference evidence="2" key="1">
    <citation type="submission" date="2022-04" db="EMBL/GenBank/DDBJ databases">
        <title>Desulfatitalea alkaliphila sp. nov., a novel anaerobic sulfate-reducing bacterium isolated from terrestrial mud volcano, Taman Peninsula, Russia.</title>
        <authorList>
            <person name="Khomyakova M.A."/>
            <person name="Merkel A.Y."/>
            <person name="Slobodkin A.I."/>
        </authorList>
    </citation>
    <scope>NUCLEOTIDE SEQUENCE</scope>
    <source>
        <strain evidence="2">M08but</strain>
    </source>
</reference>
<gene>
    <name evidence="2" type="ORF">MRX98_11430</name>
</gene>
<dbReference type="InterPro" id="IPR024775">
    <property type="entry name" value="DinB-like"/>
</dbReference>
<keyword evidence="3" id="KW-1185">Reference proteome</keyword>
<organism evidence="2 3">
    <name type="scientific">Desulfatitalea alkaliphila</name>
    <dbReference type="NCBI Taxonomy" id="2929485"/>
    <lineage>
        <taxon>Bacteria</taxon>
        <taxon>Pseudomonadati</taxon>
        <taxon>Thermodesulfobacteriota</taxon>
        <taxon>Desulfobacteria</taxon>
        <taxon>Desulfobacterales</taxon>
        <taxon>Desulfosarcinaceae</taxon>
        <taxon>Desulfatitalea</taxon>
    </lineage>
</organism>
<dbReference type="RefSeq" id="WP_246907808.1">
    <property type="nucleotide sequence ID" value="NZ_JALJRB010000011.1"/>
</dbReference>
<dbReference type="InterPro" id="IPR034660">
    <property type="entry name" value="DinB/YfiT-like"/>
</dbReference>